<keyword evidence="2 4" id="KW-0012">Acyltransferase</keyword>
<evidence type="ECO:0000313" key="4">
    <source>
        <dbReference type="EMBL" id="MFO3666764.1"/>
    </source>
</evidence>
<dbReference type="Proteomes" id="UP001637994">
    <property type="component" value="Unassembled WGS sequence"/>
</dbReference>
<evidence type="ECO:0000259" key="3">
    <source>
        <dbReference type="PROSITE" id="PS51186"/>
    </source>
</evidence>
<dbReference type="SUPFAM" id="SSF55729">
    <property type="entry name" value="Acyl-CoA N-acyltransferases (Nat)"/>
    <property type="match status" value="1"/>
</dbReference>
<proteinExistence type="predicted"/>
<name>A0ABW9MBV2_9FIRM</name>
<feature type="domain" description="N-acetyltransferase" evidence="3">
    <location>
        <begin position="1"/>
        <end position="134"/>
    </location>
</feature>
<dbReference type="EMBL" id="JBGMEF010000015">
    <property type="protein sequence ID" value="MFO3666764.1"/>
    <property type="molecule type" value="Genomic_DNA"/>
</dbReference>
<dbReference type="InterPro" id="IPR000182">
    <property type="entry name" value="GNAT_dom"/>
</dbReference>
<dbReference type="InterPro" id="IPR016181">
    <property type="entry name" value="Acyl_CoA_acyltransferase"/>
</dbReference>
<dbReference type="PROSITE" id="PS51186">
    <property type="entry name" value="GNAT"/>
    <property type="match status" value="1"/>
</dbReference>
<accession>A0ABW9MBV2</accession>
<dbReference type="Gene3D" id="3.40.630.30">
    <property type="match status" value="1"/>
</dbReference>
<sequence length="134" mass="15303">MEIREYTDFKIDELRDLYDAVGWTSYTDDMDVLIKGYENSLKILAAFEDEKLLGVIRAVGDGYTIIFIQDILVLPDYQRNGIGKALLDSMMDLYPNVRQIELTTDIAPETIGFYSSLGFEEFSELGCCGFMRLL</sequence>
<keyword evidence="1 4" id="KW-0808">Transferase</keyword>
<evidence type="ECO:0000256" key="2">
    <source>
        <dbReference type="ARBA" id="ARBA00023315"/>
    </source>
</evidence>
<dbReference type="EC" id="2.3.-.-" evidence="4"/>
<dbReference type="InterPro" id="IPR045039">
    <property type="entry name" value="NSI-like"/>
</dbReference>
<reference evidence="4 5" key="1">
    <citation type="journal article" date="2025" name="Anaerobe">
        <title>Description of Anaerococcus kampingiae sp. nov., Anaerococcus groningensis sp. nov., Anaerococcus martiniensis sp. nov., and Anaerococcus cruorum sp. nov., isolated from human clinical specimens.</title>
        <authorList>
            <person name="Boiten K.E."/>
            <person name="Meijer J."/>
            <person name="van Wezel E.M."/>
            <person name="Veloo A.C.M."/>
        </authorList>
    </citation>
    <scope>NUCLEOTIDE SEQUENCE [LARGE SCALE GENOMIC DNA]</scope>
    <source>
        <strain evidence="4 5">ENR0874</strain>
    </source>
</reference>
<comment type="caution">
    <text evidence="4">The sequence shown here is derived from an EMBL/GenBank/DDBJ whole genome shotgun (WGS) entry which is preliminary data.</text>
</comment>
<evidence type="ECO:0000313" key="5">
    <source>
        <dbReference type="Proteomes" id="UP001637994"/>
    </source>
</evidence>
<dbReference type="RefSeq" id="WP_410035345.1">
    <property type="nucleotide sequence ID" value="NZ_JBGMEF010000015.1"/>
</dbReference>
<dbReference type="GO" id="GO:0016746">
    <property type="term" value="F:acyltransferase activity"/>
    <property type="evidence" value="ECO:0007669"/>
    <property type="project" value="UniProtKB-KW"/>
</dbReference>
<evidence type="ECO:0000256" key="1">
    <source>
        <dbReference type="ARBA" id="ARBA00022679"/>
    </source>
</evidence>
<gene>
    <name evidence="4" type="ORF">ACCQ42_03140</name>
</gene>
<organism evidence="4 5">
    <name type="scientific">Anaerococcus kampingae</name>
    <dbReference type="NCBI Taxonomy" id="3115614"/>
    <lineage>
        <taxon>Bacteria</taxon>
        <taxon>Bacillati</taxon>
        <taxon>Bacillota</taxon>
        <taxon>Tissierellia</taxon>
        <taxon>Tissierellales</taxon>
        <taxon>Peptoniphilaceae</taxon>
        <taxon>Anaerococcus</taxon>
    </lineage>
</organism>
<dbReference type="PANTHER" id="PTHR43626:SF4">
    <property type="entry name" value="GCN5-RELATED N-ACETYLTRANSFERASE 2, CHLOROPLASTIC"/>
    <property type="match status" value="1"/>
</dbReference>
<protein>
    <submittedName>
        <fullName evidence="4">GNAT family N-acetyltransferase</fullName>
        <ecNumber evidence="4">2.3.-.-</ecNumber>
    </submittedName>
</protein>
<dbReference type="PANTHER" id="PTHR43626">
    <property type="entry name" value="ACYL-COA N-ACYLTRANSFERASE"/>
    <property type="match status" value="1"/>
</dbReference>
<dbReference type="Pfam" id="PF00583">
    <property type="entry name" value="Acetyltransf_1"/>
    <property type="match status" value="1"/>
</dbReference>
<dbReference type="CDD" id="cd04301">
    <property type="entry name" value="NAT_SF"/>
    <property type="match status" value="1"/>
</dbReference>
<keyword evidence="5" id="KW-1185">Reference proteome</keyword>